<dbReference type="GO" id="GO:0005634">
    <property type="term" value="C:nucleus"/>
    <property type="evidence" value="ECO:0007669"/>
    <property type="project" value="UniProtKB-SubCell"/>
</dbReference>
<dbReference type="InterPro" id="IPR006447">
    <property type="entry name" value="Myb_dom_plants"/>
</dbReference>
<dbReference type="InterPro" id="IPR017884">
    <property type="entry name" value="SANT_dom"/>
</dbReference>
<evidence type="ECO:0000256" key="4">
    <source>
        <dbReference type="ARBA" id="ARBA00023163"/>
    </source>
</evidence>
<evidence type="ECO:0000313" key="10">
    <source>
        <dbReference type="EMBL" id="KAK9866768.1"/>
    </source>
</evidence>
<feature type="domain" description="SANT" evidence="8">
    <location>
        <begin position="35"/>
        <end position="88"/>
    </location>
</feature>
<dbReference type="Pfam" id="PF00249">
    <property type="entry name" value="Myb_DNA-binding"/>
    <property type="match status" value="1"/>
</dbReference>
<feature type="compositionally biased region" description="Low complexity" evidence="6">
    <location>
        <begin position="1"/>
        <end position="25"/>
    </location>
</feature>
<gene>
    <name evidence="10" type="ORF">WJX84_009305</name>
</gene>
<evidence type="ECO:0000259" key="8">
    <source>
        <dbReference type="PROSITE" id="PS51293"/>
    </source>
</evidence>
<keyword evidence="5" id="KW-0539">Nucleus</keyword>
<accession>A0AAW1TBW8</accession>
<evidence type="ECO:0000256" key="5">
    <source>
        <dbReference type="ARBA" id="ARBA00023242"/>
    </source>
</evidence>
<dbReference type="AlphaFoldDB" id="A0AAW1TBW8"/>
<evidence type="ECO:0000313" key="11">
    <source>
        <dbReference type="Proteomes" id="UP001485043"/>
    </source>
</evidence>
<dbReference type="InterPro" id="IPR009057">
    <property type="entry name" value="Homeodomain-like_sf"/>
</dbReference>
<feature type="domain" description="HTH myb-type" evidence="9">
    <location>
        <begin position="32"/>
        <end position="88"/>
    </location>
</feature>
<dbReference type="GO" id="GO:0006355">
    <property type="term" value="P:regulation of DNA-templated transcription"/>
    <property type="evidence" value="ECO:0007669"/>
    <property type="project" value="UniProtKB-ARBA"/>
</dbReference>
<dbReference type="PROSITE" id="PS50090">
    <property type="entry name" value="MYB_LIKE"/>
    <property type="match status" value="1"/>
</dbReference>
<dbReference type="PANTHER" id="PTHR44191">
    <property type="entry name" value="TRANSCRIPTION FACTOR KUA1"/>
    <property type="match status" value="1"/>
</dbReference>
<keyword evidence="3" id="KW-0238">DNA-binding</keyword>
<dbReference type="InterPro" id="IPR017930">
    <property type="entry name" value="Myb_dom"/>
</dbReference>
<dbReference type="EMBL" id="JALJOV010000135">
    <property type="protein sequence ID" value="KAK9866768.1"/>
    <property type="molecule type" value="Genomic_DNA"/>
</dbReference>
<dbReference type="InterPro" id="IPR001005">
    <property type="entry name" value="SANT/Myb"/>
</dbReference>
<reference evidence="10 11" key="1">
    <citation type="journal article" date="2024" name="Nat. Commun.">
        <title>Phylogenomics reveals the evolutionary origins of lichenization in chlorophyte algae.</title>
        <authorList>
            <person name="Puginier C."/>
            <person name="Libourel C."/>
            <person name="Otte J."/>
            <person name="Skaloud P."/>
            <person name="Haon M."/>
            <person name="Grisel S."/>
            <person name="Petersen M."/>
            <person name="Berrin J.G."/>
            <person name="Delaux P.M."/>
            <person name="Dal Grande F."/>
            <person name="Keller J."/>
        </authorList>
    </citation>
    <scope>NUCLEOTIDE SEQUENCE [LARGE SCALE GENOMIC DNA]</scope>
    <source>
        <strain evidence="10 11">SAG 2523</strain>
    </source>
</reference>
<comment type="subcellular location">
    <subcellularLocation>
        <location evidence="1">Nucleus</location>
    </subcellularLocation>
</comment>
<comment type="caution">
    <text evidence="10">The sequence shown here is derived from an EMBL/GenBank/DDBJ whole genome shotgun (WGS) entry which is preliminary data.</text>
</comment>
<dbReference type="PROSITE" id="PS51294">
    <property type="entry name" value="HTH_MYB"/>
    <property type="match status" value="1"/>
</dbReference>
<evidence type="ECO:0000256" key="3">
    <source>
        <dbReference type="ARBA" id="ARBA00023125"/>
    </source>
</evidence>
<feature type="region of interest" description="Disordered" evidence="6">
    <location>
        <begin position="1"/>
        <end position="37"/>
    </location>
</feature>
<evidence type="ECO:0000256" key="6">
    <source>
        <dbReference type="SAM" id="MobiDB-lite"/>
    </source>
</evidence>
<evidence type="ECO:0000259" key="9">
    <source>
        <dbReference type="PROSITE" id="PS51294"/>
    </source>
</evidence>
<evidence type="ECO:0000259" key="7">
    <source>
        <dbReference type="PROSITE" id="PS50090"/>
    </source>
</evidence>
<dbReference type="SMART" id="SM00717">
    <property type="entry name" value="SANT"/>
    <property type="match status" value="1"/>
</dbReference>
<feature type="compositionally biased region" description="Polar residues" evidence="6">
    <location>
        <begin position="106"/>
        <end position="121"/>
    </location>
</feature>
<dbReference type="PANTHER" id="PTHR44191:SF62">
    <property type="entry name" value="OS04G0341900 PROTEIN"/>
    <property type="match status" value="1"/>
</dbReference>
<keyword evidence="2" id="KW-0805">Transcription regulation</keyword>
<name>A0AAW1TBW8_9CHLO</name>
<keyword evidence="4" id="KW-0804">Transcription</keyword>
<feature type="region of interest" description="Disordered" evidence="6">
    <location>
        <begin position="153"/>
        <end position="173"/>
    </location>
</feature>
<sequence length="173" mass="18622">MTQPETSSAPAPGTSSSGDPSDGGSHQQASKDRKKVGLSWTEAEHRLFLQGLEKLGKGDWRGISRQFVTTRTPTQVASHAQKYYIRQANQNRRKRRASLFDLANPEASQGRSSPLASQVTGAQAEAKIDHLQQRPDSSLATMVVDGSQSLAHSHSEIVNSLQSRLGTASEAGT</sequence>
<dbReference type="CDD" id="cd00167">
    <property type="entry name" value="SANT"/>
    <property type="match status" value="1"/>
</dbReference>
<evidence type="ECO:0000256" key="1">
    <source>
        <dbReference type="ARBA" id="ARBA00004123"/>
    </source>
</evidence>
<organism evidence="10 11">
    <name type="scientific">Apatococcus fuscideae</name>
    <dbReference type="NCBI Taxonomy" id="2026836"/>
    <lineage>
        <taxon>Eukaryota</taxon>
        <taxon>Viridiplantae</taxon>
        <taxon>Chlorophyta</taxon>
        <taxon>core chlorophytes</taxon>
        <taxon>Trebouxiophyceae</taxon>
        <taxon>Chlorellales</taxon>
        <taxon>Chlorellaceae</taxon>
        <taxon>Apatococcus</taxon>
    </lineage>
</organism>
<dbReference type="SUPFAM" id="SSF46689">
    <property type="entry name" value="Homeodomain-like"/>
    <property type="match status" value="1"/>
</dbReference>
<protein>
    <submittedName>
        <fullName evidence="10">Uncharacterized protein</fullName>
    </submittedName>
</protein>
<dbReference type="NCBIfam" id="TIGR01557">
    <property type="entry name" value="myb_SHAQKYF"/>
    <property type="match status" value="1"/>
</dbReference>
<dbReference type="Proteomes" id="UP001485043">
    <property type="component" value="Unassembled WGS sequence"/>
</dbReference>
<dbReference type="Gene3D" id="1.10.10.60">
    <property type="entry name" value="Homeodomain-like"/>
    <property type="match status" value="1"/>
</dbReference>
<feature type="domain" description="Myb-like" evidence="7">
    <location>
        <begin position="39"/>
        <end position="84"/>
    </location>
</feature>
<dbReference type="FunFam" id="1.10.10.60:FF:000009">
    <property type="entry name" value="transcription factor MYB1R1"/>
    <property type="match status" value="1"/>
</dbReference>
<proteinExistence type="predicted"/>
<evidence type="ECO:0000256" key="2">
    <source>
        <dbReference type="ARBA" id="ARBA00023015"/>
    </source>
</evidence>
<dbReference type="InterPro" id="IPR052245">
    <property type="entry name" value="Plant_Stress_Dev_TF"/>
</dbReference>
<dbReference type="GO" id="GO:0003677">
    <property type="term" value="F:DNA binding"/>
    <property type="evidence" value="ECO:0007669"/>
    <property type="project" value="UniProtKB-KW"/>
</dbReference>
<keyword evidence="11" id="KW-1185">Reference proteome</keyword>
<feature type="region of interest" description="Disordered" evidence="6">
    <location>
        <begin position="95"/>
        <end position="122"/>
    </location>
</feature>
<dbReference type="PROSITE" id="PS51293">
    <property type="entry name" value="SANT"/>
    <property type="match status" value="1"/>
</dbReference>